<evidence type="ECO:0000259" key="5">
    <source>
        <dbReference type="SMART" id="SM00382"/>
    </source>
</evidence>
<dbReference type="Pfam" id="PF10431">
    <property type="entry name" value="ClpB_D2-small"/>
    <property type="match status" value="1"/>
</dbReference>
<dbReference type="EMBL" id="CM000913">
    <property type="protein sequence ID" value="EFG08125.1"/>
    <property type="molecule type" value="Genomic_DNA"/>
</dbReference>
<evidence type="ECO:0000256" key="3">
    <source>
        <dbReference type="ARBA" id="ARBA00023186"/>
    </source>
</evidence>
<dbReference type="AlphaFoldDB" id="E2PXN5"/>
<evidence type="ECO:0000313" key="8">
    <source>
        <dbReference type="Proteomes" id="UP000002357"/>
    </source>
</evidence>
<feature type="region of interest" description="Disordered" evidence="4">
    <location>
        <begin position="284"/>
        <end position="313"/>
    </location>
</feature>
<dbReference type="Gene3D" id="1.10.8.60">
    <property type="match status" value="1"/>
</dbReference>
<dbReference type="SUPFAM" id="SSF52540">
    <property type="entry name" value="P-loop containing nucleoside triphosphate hydrolases"/>
    <property type="match status" value="1"/>
</dbReference>
<evidence type="ECO:0000313" key="7">
    <source>
        <dbReference type="EMBL" id="EFG08125.1"/>
    </source>
</evidence>
<feature type="domain" description="Clp ATPase C-terminal" evidence="6">
    <location>
        <begin position="625"/>
        <end position="720"/>
    </location>
</feature>
<organism evidence="7 8">
    <name type="scientific">Streptomyces clavuligerus</name>
    <dbReference type="NCBI Taxonomy" id="1901"/>
    <lineage>
        <taxon>Bacteria</taxon>
        <taxon>Bacillati</taxon>
        <taxon>Actinomycetota</taxon>
        <taxon>Actinomycetes</taxon>
        <taxon>Kitasatosporales</taxon>
        <taxon>Streptomycetaceae</taxon>
        <taxon>Streptomyces</taxon>
    </lineage>
</organism>
<dbReference type="GO" id="GO:0005737">
    <property type="term" value="C:cytoplasm"/>
    <property type="evidence" value="ECO:0007669"/>
    <property type="project" value="TreeGrafter"/>
</dbReference>
<feature type="region of interest" description="Disordered" evidence="4">
    <location>
        <begin position="114"/>
        <end position="143"/>
    </location>
</feature>
<evidence type="ECO:0000256" key="2">
    <source>
        <dbReference type="ARBA" id="ARBA00022840"/>
    </source>
</evidence>
<dbReference type="SMART" id="SM00382">
    <property type="entry name" value="AAA"/>
    <property type="match status" value="1"/>
</dbReference>
<reference evidence="7 8" key="1">
    <citation type="journal article" date="2010" name="Genome Biol. Evol.">
        <title>The sequence of a 1.8-mb bacterial linear plasmid reveals a rich evolutionary reservoir of secondary metabolic pathways.</title>
        <authorList>
            <person name="Medema M.H."/>
            <person name="Trefzer A."/>
            <person name="Kovalchuk A."/>
            <person name="van den Berg M."/>
            <person name="Mueller U."/>
            <person name="Heijne W."/>
            <person name="Wu L."/>
            <person name="Alam M.T."/>
            <person name="Ronning C.M."/>
            <person name="Nierman W.C."/>
            <person name="Bovenberg R.A.L."/>
            <person name="Breitling R."/>
            <person name="Takano E."/>
        </authorList>
    </citation>
    <scope>NUCLEOTIDE SEQUENCE [LARGE SCALE GENOMIC DNA]</scope>
    <source>
        <strain evidence="8">ATCC 27064 / DSM 738 / JCM 4710 / NBRC 13307 / NCIMB 12785 / NRRL 3585 / VKM Ac-602</strain>
    </source>
</reference>
<protein>
    <submittedName>
        <fullName evidence="7">ATPase family protein associated with various cellular activities AAA</fullName>
    </submittedName>
</protein>
<dbReference type="SMART" id="SM01086">
    <property type="entry name" value="ClpB_D2-small"/>
    <property type="match status" value="1"/>
</dbReference>
<gene>
    <name evidence="7" type="ORF">SCLAV_3054</name>
</gene>
<feature type="compositionally biased region" description="Low complexity" evidence="4">
    <location>
        <begin position="284"/>
        <end position="298"/>
    </location>
</feature>
<dbReference type="InterPro" id="IPR003593">
    <property type="entry name" value="AAA+_ATPase"/>
</dbReference>
<dbReference type="Pfam" id="PF07724">
    <property type="entry name" value="AAA_2"/>
    <property type="match status" value="1"/>
</dbReference>
<dbReference type="PANTHER" id="PTHR11638">
    <property type="entry name" value="ATP-DEPENDENT CLP PROTEASE"/>
    <property type="match status" value="1"/>
</dbReference>
<dbReference type="InterPro" id="IPR003959">
    <property type="entry name" value="ATPase_AAA_core"/>
</dbReference>
<dbReference type="Gene3D" id="3.40.50.300">
    <property type="entry name" value="P-loop containing nucleotide triphosphate hydrolases"/>
    <property type="match status" value="1"/>
</dbReference>
<dbReference type="CDD" id="cd19499">
    <property type="entry name" value="RecA-like_ClpB_Hsp104-like"/>
    <property type="match status" value="1"/>
</dbReference>
<evidence type="ECO:0000256" key="1">
    <source>
        <dbReference type="ARBA" id="ARBA00022741"/>
    </source>
</evidence>
<dbReference type="GO" id="GO:0034605">
    <property type="term" value="P:cellular response to heat"/>
    <property type="evidence" value="ECO:0007669"/>
    <property type="project" value="TreeGrafter"/>
</dbReference>
<proteinExistence type="predicted"/>
<dbReference type="InterPro" id="IPR001270">
    <property type="entry name" value="ClpA/B"/>
</dbReference>
<dbReference type="GO" id="GO:0016887">
    <property type="term" value="F:ATP hydrolysis activity"/>
    <property type="evidence" value="ECO:0007669"/>
    <property type="project" value="InterPro"/>
</dbReference>
<dbReference type="PANTHER" id="PTHR11638:SF18">
    <property type="entry name" value="HEAT SHOCK PROTEIN 104"/>
    <property type="match status" value="1"/>
</dbReference>
<sequence>MNTAEGSGSRMPRNRAGAGRERRLPAFTEELTGTLGVHAQYVLHGNIRDVHLVRHDTAPGGGDRRSPDRAHSLTEVLWNALRPEGYEALVRYNVLDGFSVVTGTAADEVRELLSASGGNGPAPSPGPGTAGRGAEGSGPQPGVERLLHSIVTGWRHHRPRGGPSRPGDARLPLSPRQDPYRVVLLIDYAARIPTDVSRLSDPERDFFLGCLKLAEEARPLPAPDGGRRLFNPLIWLVEGERDLPSWLVAGSERIRTIGIPLPDLGSRQRMARLLAADHRACAEAGATEPGAAPEGPAPVRLTKRPTADASTARTSAADALAAHPSTAAALTDDTSTADAFAVDAFARSTAGLTLRAMRESSRMALDRGLPFSAMRDAVRVYQLGVEDNPWQRGSVREQIRKGESYIRGRVKGQEKAVAKTLDILKRAALGLSGAQASHSGSRPRGVLFFAGPTGTGKTELAKSVATVLFGTEDACLRFDMSEFSAAHSVDRLVGAPPGYVGYEAGGELTTAVRNDPFRVVLFDEIDKADRGVLDKFLQVLEDGRLTDGQGVTTYFSECVLIFTSNLGVRGGGPAGGTGRVARPGMPYEELEEVVLGNVKHHFVEEIGRPELMNRLGGNVVVFDYIADQVAAEIFDVQIRNIQRVLRDEQGVLLRLTEEARHTLSARCTADTDNGGRGIGMLLETLLINPLARELFDRETLYGTEVTVVDVRVGPDGAPALALRVAPLDGTPGDHR</sequence>
<evidence type="ECO:0000259" key="6">
    <source>
        <dbReference type="SMART" id="SM01086"/>
    </source>
</evidence>
<keyword evidence="1" id="KW-0547">Nucleotide-binding</keyword>
<dbReference type="PRINTS" id="PR00300">
    <property type="entry name" value="CLPPROTEASEA"/>
</dbReference>
<feature type="region of interest" description="Disordered" evidence="4">
    <location>
        <begin position="1"/>
        <end position="24"/>
    </location>
</feature>
<keyword evidence="8" id="KW-1185">Reference proteome</keyword>
<dbReference type="GO" id="GO:0005524">
    <property type="term" value="F:ATP binding"/>
    <property type="evidence" value="ECO:0007669"/>
    <property type="project" value="UniProtKB-KW"/>
</dbReference>
<keyword evidence="3" id="KW-0143">Chaperone</keyword>
<feature type="domain" description="AAA+ ATPase" evidence="5">
    <location>
        <begin position="443"/>
        <end position="608"/>
    </location>
</feature>
<feature type="region of interest" description="Disordered" evidence="4">
    <location>
        <begin position="154"/>
        <end position="173"/>
    </location>
</feature>
<dbReference type="eggNOG" id="COG0542">
    <property type="taxonomic scope" value="Bacteria"/>
</dbReference>
<dbReference type="InterPro" id="IPR050130">
    <property type="entry name" value="ClpA_ClpB"/>
</dbReference>
<dbReference type="STRING" id="1901.BB341_13320"/>
<evidence type="ECO:0000256" key="4">
    <source>
        <dbReference type="SAM" id="MobiDB-lite"/>
    </source>
</evidence>
<dbReference type="InterPro" id="IPR027417">
    <property type="entry name" value="P-loop_NTPase"/>
</dbReference>
<dbReference type="Proteomes" id="UP000002357">
    <property type="component" value="Chromosome"/>
</dbReference>
<dbReference type="InterPro" id="IPR019489">
    <property type="entry name" value="Clp_ATPase_C"/>
</dbReference>
<keyword evidence="2" id="KW-0067">ATP-binding</keyword>
<name>E2PXN5_STRCL</name>
<accession>E2PXN5</accession>